<evidence type="ECO:0000256" key="1">
    <source>
        <dbReference type="ARBA" id="ARBA00004141"/>
    </source>
</evidence>
<evidence type="ECO:0000313" key="8">
    <source>
        <dbReference type="Proteomes" id="UP000750711"/>
    </source>
</evidence>
<sequence>MATDTENTAANNGGYNKELNGREHHHIGDAGRLQPYGGGPFHPGHRKFANPAPLGLCGFALTTFILSLINMQAHSVTTNNVVVGSAYAYGGLVQLLAGM</sequence>
<evidence type="ECO:0000256" key="5">
    <source>
        <dbReference type="ARBA" id="ARBA00023136"/>
    </source>
</evidence>
<protein>
    <submittedName>
        <fullName evidence="7">Uncharacterized protein</fullName>
    </submittedName>
</protein>
<feature type="compositionally biased region" description="Polar residues" evidence="6">
    <location>
        <begin position="1"/>
        <end position="14"/>
    </location>
</feature>
<feature type="compositionally biased region" description="Basic and acidic residues" evidence="6">
    <location>
        <begin position="19"/>
        <end position="29"/>
    </location>
</feature>
<evidence type="ECO:0000256" key="4">
    <source>
        <dbReference type="ARBA" id="ARBA00022989"/>
    </source>
</evidence>
<keyword evidence="4" id="KW-1133">Transmembrane helix</keyword>
<dbReference type="GO" id="GO:0015123">
    <property type="term" value="F:acetate transmembrane transporter activity"/>
    <property type="evidence" value="ECO:0007669"/>
    <property type="project" value="TreeGrafter"/>
</dbReference>
<dbReference type="GO" id="GO:0005886">
    <property type="term" value="C:plasma membrane"/>
    <property type="evidence" value="ECO:0007669"/>
    <property type="project" value="TreeGrafter"/>
</dbReference>
<keyword evidence="8" id="KW-1185">Reference proteome</keyword>
<keyword evidence="3" id="KW-0812">Transmembrane</keyword>
<comment type="similarity">
    <text evidence="2">Belongs to the acetate uptake transporter (AceTr) (TC 2.A.96) family.</text>
</comment>
<gene>
    <name evidence="7" type="ORF">GP486_007156</name>
</gene>
<dbReference type="EMBL" id="JAGHQM010001872">
    <property type="protein sequence ID" value="KAH0551626.1"/>
    <property type="molecule type" value="Genomic_DNA"/>
</dbReference>
<dbReference type="PANTHER" id="PTHR31123">
    <property type="entry name" value="ACCUMULATION OF DYADS PROTEIN 2-RELATED"/>
    <property type="match status" value="1"/>
</dbReference>
<accession>A0A9P8I6X2</accession>
<dbReference type="Pfam" id="PF01184">
    <property type="entry name" value="Gpr1_Fun34_YaaH"/>
    <property type="match status" value="1"/>
</dbReference>
<dbReference type="PANTHER" id="PTHR31123:SF1">
    <property type="entry name" value="ACCUMULATION OF DYADS PROTEIN 2-RELATED"/>
    <property type="match status" value="1"/>
</dbReference>
<proteinExistence type="inferred from homology"/>
<comment type="caution">
    <text evidence="7">The sequence shown here is derived from an EMBL/GenBank/DDBJ whole genome shotgun (WGS) entry which is preliminary data.</text>
</comment>
<dbReference type="InterPro" id="IPR047622">
    <property type="entry name" value="GPR1_FUN34_YAAH"/>
</dbReference>
<keyword evidence="5" id="KW-0472">Membrane</keyword>
<comment type="subcellular location">
    <subcellularLocation>
        <location evidence="1">Membrane</location>
        <topology evidence="1">Multi-pass membrane protein</topology>
    </subcellularLocation>
</comment>
<dbReference type="InterPro" id="IPR051633">
    <property type="entry name" value="AceTr"/>
</dbReference>
<evidence type="ECO:0000256" key="2">
    <source>
        <dbReference type="ARBA" id="ARBA00005587"/>
    </source>
</evidence>
<feature type="non-terminal residue" evidence="7">
    <location>
        <position position="99"/>
    </location>
</feature>
<evidence type="ECO:0000256" key="6">
    <source>
        <dbReference type="SAM" id="MobiDB-lite"/>
    </source>
</evidence>
<dbReference type="InterPro" id="IPR000791">
    <property type="entry name" value="Gpr1/Fun34/SatP-like"/>
</dbReference>
<evidence type="ECO:0000256" key="3">
    <source>
        <dbReference type="ARBA" id="ARBA00022692"/>
    </source>
</evidence>
<reference evidence="7" key="1">
    <citation type="submission" date="2021-03" db="EMBL/GenBank/DDBJ databases">
        <title>Comparative genomics and phylogenomic investigation of the class Geoglossomycetes provide insights into ecological specialization and systematics.</title>
        <authorList>
            <person name="Melie T."/>
            <person name="Pirro S."/>
            <person name="Miller A.N."/>
            <person name="Quandt A."/>
        </authorList>
    </citation>
    <scope>NUCLEOTIDE SEQUENCE</scope>
    <source>
        <strain evidence="7">CAQ_001_2017</strain>
    </source>
</reference>
<dbReference type="Proteomes" id="UP000750711">
    <property type="component" value="Unassembled WGS sequence"/>
</dbReference>
<dbReference type="PROSITE" id="PS01114">
    <property type="entry name" value="GPR1_FUN34_YAAH"/>
    <property type="match status" value="1"/>
</dbReference>
<feature type="region of interest" description="Disordered" evidence="6">
    <location>
        <begin position="1"/>
        <end position="44"/>
    </location>
</feature>
<dbReference type="AlphaFoldDB" id="A0A9P8I6X2"/>
<evidence type="ECO:0000313" key="7">
    <source>
        <dbReference type="EMBL" id="KAH0551626.1"/>
    </source>
</evidence>
<name>A0A9P8I6X2_9PEZI</name>
<organism evidence="7 8">
    <name type="scientific">Trichoglossum hirsutum</name>
    <dbReference type="NCBI Taxonomy" id="265104"/>
    <lineage>
        <taxon>Eukaryota</taxon>
        <taxon>Fungi</taxon>
        <taxon>Dikarya</taxon>
        <taxon>Ascomycota</taxon>
        <taxon>Pezizomycotina</taxon>
        <taxon>Geoglossomycetes</taxon>
        <taxon>Geoglossales</taxon>
        <taxon>Geoglossaceae</taxon>
        <taxon>Trichoglossum</taxon>
    </lineage>
</organism>